<proteinExistence type="predicted"/>
<reference evidence="6 7" key="1">
    <citation type="submission" date="2019-07" db="EMBL/GenBank/DDBJ databases">
        <title>Whole genome shotgun sequence of Cellulomonas composti NBRC 100758.</title>
        <authorList>
            <person name="Hosoyama A."/>
            <person name="Uohara A."/>
            <person name="Ohji S."/>
            <person name="Ichikawa N."/>
        </authorList>
    </citation>
    <scope>NUCLEOTIDE SEQUENCE [LARGE SCALE GENOMIC DNA]</scope>
    <source>
        <strain evidence="6 7">NBRC 100758</strain>
    </source>
</reference>
<evidence type="ECO:0000256" key="3">
    <source>
        <dbReference type="ARBA" id="ARBA00023204"/>
    </source>
</evidence>
<accession>A0A511J613</accession>
<dbReference type="Gene3D" id="3.90.320.10">
    <property type="match status" value="1"/>
</dbReference>
<keyword evidence="2" id="KW-0347">Helicase</keyword>
<keyword evidence="2" id="KW-0378">Hydrolase</keyword>
<evidence type="ECO:0000256" key="1">
    <source>
        <dbReference type="ARBA" id="ARBA00022763"/>
    </source>
</evidence>
<keyword evidence="3" id="KW-0234">DNA repair</keyword>
<protein>
    <submittedName>
        <fullName evidence="6">Recombinase RecB</fullName>
    </submittedName>
</protein>
<dbReference type="EMBL" id="BJWG01000001">
    <property type="protein sequence ID" value="GEL93442.1"/>
    <property type="molecule type" value="Genomic_DNA"/>
</dbReference>
<keyword evidence="1" id="KW-0227">DNA damage</keyword>
<keyword evidence="7" id="KW-1185">Reference proteome</keyword>
<dbReference type="OrthoDB" id="9791397at2"/>
<dbReference type="SUPFAM" id="SSF52980">
    <property type="entry name" value="Restriction endonuclease-like"/>
    <property type="match status" value="1"/>
</dbReference>
<dbReference type="GO" id="GO:0006281">
    <property type="term" value="P:DNA repair"/>
    <property type="evidence" value="ECO:0007669"/>
    <property type="project" value="UniProtKB-KW"/>
</dbReference>
<dbReference type="GO" id="GO:0004386">
    <property type="term" value="F:helicase activity"/>
    <property type="evidence" value="ECO:0007669"/>
    <property type="project" value="UniProtKB-KW"/>
</dbReference>
<dbReference type="Pfam" id="PF12705">
    <property type="entry name" value="PDDEXK_1"/>
    <property type="match status" value="1"/>
</dbReference>
<organism evidence="6 7">
    <name type="scientific">Cellulomonas composti</name>
    <dbReference type="NCBI Taxonomy" id="266130"/>
    <lineage>
        <taxon>Bacteria</taxon>
        <taxon>Bacillati</taxon>
        <taxon>Actinomycetota</taxon>
        <taxon>Actinomycetes</taxon>
        <taxon>Micrococcales</taxon>
        <taxon>Cellulomonadaceae</taxon>
        <taxon>Cellulomonas</taxon>
    </lineage>
</organism>
<sequence length="301" mass="32596">MTSPLGTDAPGAAAVPAAPGDEPAAAGEYRPGLSPSRAGDYLRCPLLFRLRSIDRLPEPPSAVATRGTLVHAVLERLFDLPAAERTHASAVALLPERWAGLLEAEPGLAALFADEQELATWTESAAALLGTYFTLEDPTRLEPAEREARVSTDVEDGPQLRGIVDRIDVAPNGWIRVVDYKTGRSPAAGFESSAMFQLRFYAYVIWRTRGVLPKRLQLEYLGDGVVLQHDPTEAEMATFEARIRSIWAGIQDAARTGDWRPRPSKLCAWCSFQDHCPQFGGTPPVLEPAAVERATGVTPAA</sequence>
<name>A0A511J613_9CELL</name>
<dbReference type="InterPro" id="IPR011335">
    <property type="entry name" value="Restrct_endonuc-II-like"/>
</dbReference>
<feature type="compositionally biased region" description="Low complexity" evidence="4">
    <location>
        <begin position="8"/>
        <end position="28"/>
    </location>
</feature>
<evidence type="ECO:0000313" key="6">
    <source>
        <dbReference type="EMBL" id="GEL93442.1"/>
    </source>
</evidence>
<dbReference type="Proteomes" id="UP000321720">
    <property type="component" value="Unassembled WGS sequence"/>
</dbReference>
<evidence type="ECO:0000256" key="2">
    <source>
        <dbReference type="ARBA" id="ARBA00022806"/>
    </source>
</evidence>
<evidence type="ECO:0000256" key="4">
    <source>
        <dbReference type="SAM" id="MobiDB-lite"/>
    </source>
</evidence>
<evidence type="ECO:0000259" key="5">
    <source>
        <dbReference type="Pfam" id="PF12705"/>
    </source>
</evidence>
<dbReference type="AlphaFoldDB" id="A0A511J613"/>
<dbReference type="InterPro" id="IPR011604">
    <property type="entry name" value="PDDEXK-like_dom_sf"/>
</dbReference>
<dbReference type="RefSeq" id="WP_146841016.1">
    <property type="nucleotide sequence ID" value="NZ_BJWG01000001.1"/>
</dbReference>
<dbReference type="InterPro" id="IPR038726">
    <property type="entry name" value="PDDEXK_AddAB-type"/>
</dbReference>
<evidence type="ECO:0000313" key="7">
    <source>
        <dbReference type="Proteomes" id="UP000321720"/>
    </source>
</evidence>
<comment type="caution">
    <text evidence="6">The sequence shown here is derived from an EMBL/GenBank/DDBJ whole genome shotgun (WGS) entry which is preliminary data.</text>
</comment>
<keyword evidence="2" id="KW-0067">ATP-binding</keyword>
<keyword evidence="2" id="KW-0547">Nucleotide-binding</keyword>
<gene>
    <name evidence="6" type="ORF">CCO02nite_01000</name>
</gene>
<feature type="region of interest" description="Disordered" evidence="4">
    <location>
        <begin position="1"/>
        <end position="32"/>
    </location>
</feature>
<feature type="domain" description="PD-(D/E)XK endonuclease-like" evidence="5">
    <location>
        <begin position="33"/>
        <end position="277"/>
    </location>
</feature>